<feature type="signal peptide" evidence="1">
    <location>
        <begin position="1"/>
        <end position="18"/>
    </location>
</feature>
<feature type="non-terminal residue" evidence="2">
    <location>
        <position position="159"/>
    </location>
</feature>
<reference evidence="2 3" key="1">
    <citation type="submission" date="2018-03" db="EMBL/GenBank/DDBJ databases">
        <title>Genomic Encyclopedia of Type Strains, Phase III (KMG-III): the genomes of soil and plant-associated and newly described type strains.</title>
        <authorList>
            <person name="Whitman W."/>
        </authorList>
    </citation>
    <scope>NUCLEOTIDE SEQUENCE [LARGE SCALE GENOMIC DNA]</scope>
    <source>
        <strain evidence="2 3">VKM Ac-1602</strain>
    </source>
</reference>
<dbReference type="RefSeq" id="WP_207774251.1">
    <property type="nucleotide sequence ID" value="NZ_QGDV01000018.1"/>
</dbReference>
<evidence type="ECO:0000313" key="2">
    <source>
        <dbReference type="EMBL" id="PWJ61283.1"/>
    </source>
</evidence>
<keyword evidence="3" id="KW-1185">Reference proteome</keyword>
<dbReference type="PROSITE" id="PS51257">
    <property type="entry name" value="PROKAR_LIPOPROTEIN"/>
    <property type="match status" value="1"/>
</dbReference>
<sequence length="159" mass="16369">MRHTSASVSAAFVLMALAGCTAEQPAATATIGLGRGGPRAEVLGLVVVCSGTVDGLDLATTDAAPLLVGDGLRRVTRWVAPEPVTQIGATDLAGRTIWPADTEIERFSPGVDYLLGAYATARSVLARPVVFTAEQFDTLSVGEVIVGDVRDGTSKTLSV</sequence>
<evidence type="ECO:0000313" key="3">
    <source>
        <dbReference type="Proteomes" id="UP000245674"/>
    </source>
</evidence>
<name>A0ABX5L9F1_9MICO</name>
<organism evidence="2 3">
    <name type="scientific">Rathayibacter iranicus NCPPB 2253 = VKM Ac-1602</name>
    <dbReference type="NCBI Taxonomy" id="1328868"/>
    <lineage>
        <taxon>Bacteria</taxon>
        <taxon>Bacillati</taxon>
        <taxon>Actinomycetota</taxon>
        <taxon>Actinomycetes</taxon>
        <taxon>Micrococcales</taxon>
        <taxon>Microbacteriaceae</taxon>
        <taxon>Rathayibacter</taxon>
    </lineage>
</organism>
<feature type="chain" id="PRO_5045462076" evidence="1">
    <location>
        <begin position="19"/>
        <end position="159"/>
    </location>
</feature>
<dbReference type="EMBL" id="QGDV01000018">
    <property type="protein sequence ID" value="PWJ61283.1"/>
    <property type="molecule type" value="Genomic_DNA"/>
</dbReference>
<dbReference type="Proteomes" id="UP000245674">
    <property type="component" value="Unassembled WGS sequence"/>
</dbReference>
<comment type="caution">
    <text evidence="2">The sequence shown here is derived from an EMBL/GenBank/DDBJ whole genome shotgun (WGS) entry which is preliminary data.</text>
</comment>
<evidence type="ECO:0000256" key="1">
    <source>
        <dbReference type="SAM" id="SignalP"/>
    </source>
</evidence>
<accession>A0ABX5L9F1</accession>
<keyword evidence="1" id="KW-0732">Signal</keyword>
<proteinExistence type="predicted"/>
<protein>
    <submittedName>
        <fullName evidence="2">Uncharacterized protein</fullName>
    </submittedName>
</protein>
<gene>
    <name evidence="2" type="ORF">B0H03_1181</name>
</gene>